<reference evidence="1 2" key="1">
    <citation type="submission" date="2013-02" db="EMBL/GenBank/DDBJ databases">
        <title>The Genome Sequence of Acinetobacter sp. CIP 56.2.</title>
        <authorList>
            <consortium name="The Broad Institute Genome Sequencing Platform"/>
            <consortium name="The Broad Institute Genome Sequencing Center for Infectious Disease"/>
            <person name="Cerqueira G."/>
            <person name="Feldgarden M."/>
            <person name="Courvalin P."/>
            <person name="Perichon B."/>
            <person name="Grillot-Courvalin C."/>
            <person name="Clermont D."/>
            <person name="Rocha E."/>
            <person name="Yoon E.-J."/>
            <person name="Nemec A."/>
            <person name="Walker B."/>
            <person name="Young S.K."/>
            <person name="Zeng Q."/>
            <person name="Gargeya S."/>
            <person name="Fitzgerald M."/>
            <person name="Haas B."/>
            <person name="Abouelleil A."/>
            <person name="Alvarado L."/>
            <person name="Arachchi H.M."/>
            <person name="Berlin A.M."/>
            <person name="Chapman S.B."/>
            <person name="Dewar J."/>
            <person name="Goldberg J."/>
            <person name="Griggs A."/>
            <person name="Gujja S."/>
            <person name="Hansen M."/>
            <person name="Howarth C."/>
            <person name="Imamovic A."/>
            <person name="Larimer J."/>
            <person name="McCowan C."/>
            <person name="Murphy C."/>
            <person name="Neiman D."/>
            <person name="Pearson M."/>
            <person name="Priest M."/>
            <person name="Roberts A."/>
            <person name="Saif S."/>
            <person name="Shea T."/>
            <person name="Sisk P."/>
            <person name="Sykes S."/>
            <person name="Wortman J."/>
            <person name="Nusbaum C."/>
            <person name="Birren B."/>
        </authorList>
    </citation>
    <scope>NUCLEOTIDE SEQUENCE [LARGE SCALE GENOMIC DNA]</scope>
    <source>
        <strain evidence="1 2">CIP 56.2</strain>
    </source>
</reference>
<accession>N8W9M5</accession>
<dbReference type="EMBL" id="APPH01000015">
    <property type="protein sequence ID" value="ENV08651.1"/>
    <property type="molecule type" value="Genomic_DNA"/>
</dbReference>
<comment type="caution">
    <text evidence="1">The sequence shown here is derived from an EMBL/GenBank/DDBJ whole genome shotgun (WGS) entry which is preliminary data.</text>
</comment>
<dbReference type="PATRIC" id="fig|1144672.3.peg.3204"/>
<name>N8W9M5_9GAMM</name>
<organism evidence="1 2">
    <name type="scientific">Acinetobacter higginsii</name>
    <dbReference type="NCBI Taxonomy" id="70347"/>
    <lineage>
        <taxon>Bacteria</taxon>
        <taxon>Pseudomonadati</taxon>
        <taxon>Pseudomonadota</taxon>
        <taxon>Gammaproteobacteria</taxon>
        <taxon>Moraxellales</taxon>
        <taxon>Moraxellaceae</taxon>
        <taxon>Acinetobacter</taxon>
    </lineage>
</organism>
<evidence type="ECO:0000313" key="2">
    <source>
        <dbReference type="Proteomes" id="UP000013209"/>
    </source>
</evidence>
<dbReference type="AlphaFoldDB" id="N8W9M5"/>
<sequence length="50" mass="5903">MVCSSFMFNFRYSLKWLLRNFGGYSLEPIKDSEFVHRILDHTIETAEVSS</sequence>
<proteinExistence type="predicted"/>
<dbReference type="HOGENOM" id="CLU_3113512_0_0_6"/>
<dbReference type="Proteomes" id="UP000013209">
    <property type="component" value="Unassembled WGS sequence"/>
</dbReference>
<evidence type="ECO:0000313" key="1">
    <source>
        <dbReference type="EMBL" id="ENV08651.1"/>
    </source>
</evidence>
<gene>
    <name evidence="1" type="ORF">F966_03325</name>
</gene>
<dbReference type="STRING" id="1144672.F966_03325"/>
<protein>
    <submittedName>
        <fullName evidence="1">Uncharacterized protein</fullName>
    </submittedName>
</protein>